<feature type="transmembrane region" description="Helical" evidence="5">
    <location>
        <begin position="7"/>
        <end position="27"/>
    </location>
</feature>
<reference evidence="10" key="1">
    <citation type="submission" date="2016-10" db="EMBL/GenBank/DDBJ databases">
        <authorList>
            <person name="Varghese N."/>
            <person name="Submissions S."/>
        </authorList>
    </citation>
    <scope>NUCLEOTIDE SEQUENCE [LARGE SCALE GENOMIC DNA]</scope>
    <source>
        <strain evidence="10">DSM 19110</strain>
    </source>
</reference>
<dbReference type="InterPro" id="IPR058625">
    <property type="entry name" value="MdtA-like_BSH"/>
</dbReference>
<dbReference type="PANTHER" id="PTHR30469">
    <property type="entry name" value="MULTIDRUG RESISTANCE PROTEIN MDTA"/>
    <property type="match status" value="1"/>
</dbReference>
<accession>A0A1H0CQN2</accession>
<feature type="domain" description="Multidrug resistance protein MdtA-like C-terminal permuted SH3" evidence="8">
    <location>
        <begin position="298"/>
        <end position="355"/>
    </location>
</feature>
<dbReference type="OrthoDB" id="9806939at2"/>
<feature type="domain" description="CusB-like beta-barrel" evidence="7">
    <location>
        <begin position="219"/>
        <end position="292"/>
    </location>
</feature>
<keyword evidence="3" id="KW-0813">Transport</keyword>
<evidence type="ECO:0000256" key="3">
    <source>
        <dbReference type="ARBA" id="ARBA00022448"/>
    </source>
</evidence>
<evidence type="ECO:0000256" key="2">
    <source>
        <dbReference type="ARBA" id="ARBA00009477"/>
    </source>
</evidence>
<dbReference type="GO" id="GO:1990281">
    <property type="term" value="C:efflux pump complex"/>
    <property type="evidence" value="ECO:0007669"/>
    <property type="project" value="TreeGrafter"/>
</dbReference>
<dbReference type="Gene3D" id="2.40.50.100">
    <property type="match status" value="1"/>
</dbReference>
<evidence type="ECO:0000259" key="7">
    <source>
        <dbReference type="Pfam" id="PF25954"/>
    </source>
</evidence>
<evidence type="ECO:0000256" key="5">
    <source>
        <dbReference type="SAM" id="Phobius"/>
    </source>
</evidence>
<dbReference type="InterPro" id="IPR006143">
    <property type="entry name" value="RND_pump_MFP"/>
</dbReference>
<comment type="subcellular location">
    <subcellularLocation>
        <location evidence="1">Cell envelope</location>
    </subcellularLocation>
</comment>
<dbReference type="NCBIfam" id="TIGR01730">
    <property type="entry name" value="RND_mfp"/>
    <property type="match status" value="1"/>
</dbReference>
<dbReference type="InterPro" id="IPR058792">
    <property type="entry name" value="Beta-barrel_RND_2"/>
</dbReference>
<dbReference type="EMBL" id="FNGY01000008">
    <property type="protein sequence ID" value="SDN60199.1"/>
    <property type="molecule type" value="Genomic_DNA"/>
</dbReference>
<organism evidence="9 10">
    <name type="scientific">Pedobacter steynii</name>
    <dbReference type="NCBI Taxonomy" id="430522"/>
    <lineage>
        <taxon>Bacteria</taxon>
        <taxon>Pseudomonadati</taxon>
        <taxon>Bacteroidota</taxon>
        <taxon>Sphingobacteriia</taxon>
        <taxon>Sphingobacteriales</taxon>
        <taxon>Sphingobacteriaceae</taxon>
        <taxon>Pedobacter</taxon>
    </lineage>
</organism>
<evidence type="ECO:0000256" key="1">
    <source>
        <dbReference type="ARBA" id="ARBA00004196"/>
    </source>
</evidence>
<keyword evidence="5" id="KW-1133">Transmembrane helix</keyword>
<name>A0A1H0CQN2_9SPHI</name>
<dbReference type="Gene3D" id="1.10.287.470">
    <property type="entry name" value="Helix hairpin bin"/>
    <property type="match status" value="1"/>
</dbReference>
<protein>
    <submittedName>
        <fullName evidence="9">RND family efflux transporter, MFP subunit</fullName>
    </submittedName>
</protein>
<dbReference type="InterPro" id="IPR058627">
    <property type="entry name" value="MdtA-like_C"/>
</dbReference>
<dbReference type="Proteomes" id="UP000183200">
    <property type="component" value="Unassembled WGS sequence"/>
</dbReference>
<comment type="similarity">
    <text evidence="2">Belongs to the membrane fusion protein (MFP) (TC 8.A.1) family.</text>
</comment>
<proteinExistence type="inferred from homology"/>
<keyword evidence="5" id="KW-0812">Transmembrane</keyword>
<dbReference type="Gene3D" id="2.40.420.20">
    <property type="match status" value="1"/>
</dbReference>
<dbReference type="PANTHER" id="PTHR30469:SF15">
    <property type="entry name" value="HLYD FAMILY OF SECRETION PROTEINS"/>
    <property type="match status" value="1"/>
</dbReference>
<keyword evidence="5" id="KW-0472">Membrane</keyword>
<keyword evidence="10" id="KW-1185">Reference proteome</keyword>
<sequence>MKKGKNIIIWGCSITGILVFIAFILMGNKEAADNEIRKELSPIPYTAVVAYATEMNIPGEAVFRGYIAAKNIVNIFSEGEGKLTSSSVELGRTVRKGQVIGQIDKTIRSAANQINVLGLDKAKNDYETAKRNSVRFEALLKEDNASYVEVENARLQLSSAEMQLKTYQQQLQISRKQVGQTNIISPANGVIVEKKSNPGDYISPGTLLGVIAELDHVLVKVAVPEYLITKIQLGGTVSIKPDVYATTTLKGKIKTIIPLANEAKAFPVEIEIPNHKTTPLMSGMNVSVHFNENLFAKALSIPRTALLRDVKGNYVYVIDAGKKPLRKMVVPGRDIGTAVEIKAGLAKGDMVISSGQGNVEPGKVLKSYTISTP</sequence>
<dbReference type="SUPFAM" id="SSF111369">
    <property type="entry name" value="HlyD-like secretion proteins"/>
    <property type="match status" value="1"/>
</dbReference>
<evidence type="ECO:0000313" key="9">
    <source>
        <dbReference type="EMBL" id="SDN60199.1"/>
    </source>
</evidence>
<dbReference type="Pfam" id="PF25954">
    <property type="entry name" value="Beta-barrel_RND_2"/>
    <property type="match status" value="1"/>
</dbReference>
<evidence type="ECO:0000256" key="4">
    <source>
        <dbReference type="SAM" id="Coils"/>
    </source>
</evidence>
<dbReference type="GO" id="GO:0015562">
    <property type="term" value="F:efflux transmembrane transporter activity"/>
    <property type="evidence" value="ECO:0007669"/>
    <property type="project" value="TreeGrafter"/>
</dbReference>
<feature type="coiled-coil region" evidence="4">
    <location>
        <begin position="119"/>
        <end position="177"/>
    </location>
</feature>
<dbReference type="Pfam" id="PF25967">
    <property type="entry name" value="RND-MFP_C"/>
    <property type="match status" value="1"/>
</dbReference>
<dbReference type="AlphaFoldDB" id="A0A1H0CQN2"/>
<evidence type="ECO:0000259" key="6">
    <source>
        <dbReference type="Pfam" id="PF25917"/>
    </source>
</evidence>
<evidence type="ECO:0000259" key="8">
    <source>
        <dbReference type="Pfam" id="PF25967"/>
    </source>
</evidence>
<keyword evidence="4" id="KW-0175">Coiled coil</keyword>
<dbReference type="Gene3D" id="2.40.30.170">
    <property type="match status" value="1"/>
</dbReference>
<feature type="domain" description="Multidrug resistance protein MdtA-like barrel-sandwich hybrid" evidence="6">
    <location>
        <begin position="71"/>
        <end position="207"/>
    </location>
</feature>
<evidence type="ECO:0000313" key="10">
    <source>
        <dbReference type="Proteomes" id="UP000183200"/>
    </source>
</evidence>
<gene>
    <name evidence="9" type="ORF">SAMN05421820_108190</name>
</gene>
<dbReference type="Pfam" id="PF25917">
    <property type="entry name" value="BSH_RND"/>
    <property type="match status" value="1"/>
</dbReference>
<dbReference type="RefSeq" id="WP_074611143.1">
    <property type="nucleotide sequence ID" value="NZ_FNGY01000008.1"/>
</dbReference>